<comment type="caution">
    <text evidence="1">The sequence shown here is derived from an EMBL/GenBank/DDBJ whole genome shotgun (WGS) entry which is preliminary data.</text>
</comment>
<dbReference type="EMBL" id="RBPX01000180">
    <property type="protein sequence ID" value="RMO65419.1"/>
    <property type="molecule type" value="Genomic_DNA"/>
</dbReference>
<name>A0A3M3X649_PSEAP</name>
<sequence>MASTYISHNPKTKKRLADLALESTNAYVILIFLMIESDDFYGRHQVTYQNYDSMAAYLGKSKETVRVALNILRKRKLISEEYDSKNRNFLIEVLVNKI</sequence>
<evidence type="ECO:0000313" key="2">
    <source>
        <dbReference type="Proteomes" id="UP000274541"/>
    </source>
</evidence>
<dbReference type="InterPro" id="IPR036390">
    <property type="entry name" value="WH_DNA-bd_sf"/>
</dbReference>
<organism evidence="1 2">
    <name type="scientific">Pseudomonas syringae pv. aptata</name>
    <dbReference type="NCBI Taxonomy" id="83167"/>
    <lineage>
        <taxon>Bacteria</taxon>
        <taxon>Pseudomonadati</taxon>
        <taxon>Pseudomonadota</taxon>
        <taxon>Gammaproteobacteria</taxon>
        <taxon>Pseudomonadales</taxon>
        <taxon>Pseudomonadaceae</taxon>
        <taxon>Pseudomonas</taxon>
        <taxon>Pseudomonas syringae</taxon>
    </lineage>
</organism>
<proteinExistence type="predicted"/>
<reference evidence="1 2" key="1">
    <citation type="submission" date="2018-08" db="EMBL/GenBank/DDBJ databases">
        <title>Recombination of ecologically and evolutionarily significant loci maintains genetic cohesion in the Pseudomonas syringae species complex.</title>
        <authorList>
            <person name="Dillon M."/>
            <person name="Thakur S."/>
            <person name="Almeida R.N.D."/>
            <person name="Weir B.S."/>
            <person name="Guttman D.S."/>
        </authorList>
    </citation>
    <scope>NUCLEOTIDE SEQUENCE [LARGE SCALE GENOMIC DNA]</scope>
    <source>
        <strain evidence="1 2">ICMP 4388</strain>
    </source>
</reference>
<accession>A0A3M3X649</accession>
<gene>
    <name evidence="1" type="ORF">ALQ37_200076</name>
</gene>
<dbReference type="SUPFAM" id="SSF46785">
    <property type="entry name" value="Winged helix' DNA-binding domain"/>
    <property type="match status" value="1"/>
</dbReference>
<dbReference type="RefSeq" id="WP_057446028.1">
    <property type="nucleotide sequence ID" value="NZ_LJRP01000139.1"/>
</dbReference>
<dbReference type="AlphaFoldDB" id="A0A3M3X649"/>
<evidence type="ECO:0000313" key="1">
    <source>
        <dbReference type="EMBL" id="RMO65419.1"/>
    </source>
</evidence>
<dbReference type="Proteomes" id="UP000274541">
    <property type="component" value="Unassembled WGS sequence"/>
</dbReference>
<protein>
    <submittedName>
        <fullName evidence="1">Uncharacterized protein</fullName>
    </submittedName>
</protein>